<proteinExistence type="predicted"/>
<dbReference type="EMBL" id="GBXM01018282">
    <property type="protein sequence ID" value="JAH90295.1"/>
    <property type="molecule type" value="Transcribed_RNA"/>
</dbReference>
<reference evidence="1" key="1">
    <citation type="submission" date="2014-11" db="EMBL/GenBank/DDBJ databases">
        <authorList>
            <person name="Amaro Gonzalez C."/>
        </authorList>
    </citation>
    <scope>NUCLEOTIDE SEQUENCE</scope>
</reference>
<sequence length="68" mass="7706">MMFSERDSLVSSATLRILTNEEGDTVEPSRVKDRSSRVMDRFSRVMDMSSRVKDSSSRVKDLAFIGDS</sequence>
<evidence type="ECO:0000313" key="1">
    <source>
        <dbReference type="EMBL" id="JAH90295.1"/>
    </source>
</evidence>
<organism evidence="1">
    <name type="scientific">Anguilla anguilla</name>
    <name type="common">European freshwater eel</name>
    <name type="synonym">Muraena anguilla</name>
    <dbReference type="NCBI Taxonomy" id="7936"/>
    <lineage>
        <taxon>Eukaryota</taxon>
        <taxon>Metazoa</taxon>
        <taxon>Chordata</taxon>
        <taxon>Craniata</taxon>
        <taxon>Vertebrata</taxon>
        <taxon>Euteleostomi</taxon>
        <taxon>Actinopterygii</taxon>
        <taxon>Neopterygii</taxon>
        <taxon>Teleostei</taxon>
        <taxon>Anguilliformes</taxon>
        <taxon>Anguillidae</taxon>
        <taxon>Anguilla</taxon>
    </lineage>
</organism>
<reference evidence="1" key="2">
    <citation type="journal article" date="2015" name="Fish Shellfish Immunol.">
        <title>Early steps in the European eel (Anguilla anguilla)-Vibrio vulnificus interaction in the gills: Role of the RtxA13 toxin.</title>
        <authorList>
            <person name="Callol A."/>
            <person name="Pajuelo D."/>
            <person name="Ebbesson L."/>
            <person name="Teles M."/>
            <person name="MacKenzie S."/>
            <person name="Amaro C."/>
        </authorList>
    </citation>
    <scope>NUCLEOTIDE SEQUENCE</scope>
</reference>
<dbReference type="AlphaFoldDB" id="A0A0E9WL57"/>
<name>A0A0E9WL57_ANGAN</name>
<protein>
    <submittedName>
        <fullName evidence="1">Uncharacterized protein</fullName>
    </submittedName>
</protein>
<accession>A0A0E9WL57</accession>